<accession>A0A382S2X2</accession>
<dbReference type="EMBL" id="UINC01125765">
    <property type="protein sequence ID" value="SVD03825.1"/>
    <property type="molecule type" value="Genomic_DNA"/>
</dbReference>
<name>A0A382S2X2_9ZZZZ</name>
<organism evidence="2">
    <name type="scientific">marine metagenome</name>
    <dbReference type="NCBI Taxonomy" id="408172"/>
    <lineage>
        <taxon>unclassified sequences</taxon>
        <taxon>metagenomes</taxon>
        <taxon>ecological metagenomes</taxon>
    </lineage>
</organism>
<dbReference type="AlphaFoldDB" id="A0A382S2X2"/>
<proteinExistence type="predicted"/>
<protein>
    <submittedName>
        <fullName evidence="2">Uncharacterized protein</fullName>
    </submittedName>
</protein>
<sequence>MGMSRGMLLEAPSQSRYQPLRDSHGPVHVGAVLESLPTTHYTCHRRPL</sequence>
<reference evidence="2" key="1">
    <citation type="submission" date="2018-05" db="EMBL/GenBank/DDBJ databases">
        <authorList>
            <person name="Lanie J.A."/>
            <person name="Ng W.-L."/>
            <person name="Kazmierczak K.M."/>
            <person name="Andrzejewski T.M."/>
            <person name="Davidsen T.M."/>
            <person name="Wayne K.J."/>
            <person name="Tettelin H."/>
            <person name="Glass J.I."/>
            <person name="Rusch D."/>
            <person name="Podicherti R."/>
            <person name="Tsui H.-C.T."/>
            <person name="Winkler M.E."/>
        </authorList>
    </citation>
    <scope>NUCLEOTIDE SEQUENCE</scope>
</reference>
<evidence type="ECO:0000313" key="2">
    <source>
        <dbReference type="EMBL" id="SVD03825.1"/>
    </source>
</evidence>
<feature type="region of interest" description="Disordered" evidence="1">
    <location>
        <begin position="1"/>
        <end position="23"/>
    </location>
</feature>
<gene>
    <name evidence="2" type="ORF">METZ01_LOCUS356679</name>
</gene>
<evidence type="ECO:0000256" key="1">
    <source>
        <dbReference type="SAM" id="MobiDB-lite"/>
    </source>
</evidence>